<protein>
    <submittedName>
        <fullName evidence="1">Uncharacterized protein</fullName>
    </submittedName>
</protein>
<dbReference type="Proteomes" id="UP001151699">
    <property type="component" value="Chromosome C"/>
</dbReference>
<name>A0A9Q0RW18_9DIPT</name>
<comment type="caution">
    <text evidence="1">The sequence shown here is derived from an EMBL/GenBank/DDBJ whole genome shotgun (WGS) entry which is preliminary data.</text>
</comment>
<sequence>MDNYFDPIPNTELGNLFRVFEGGRFSFLVFEVKVKHLQSYGGLASPAVMISVVHSCNTSNQNDGGNALIKYLRSYLDNLELPCIQLSIKWNFHSCTRFNSSLPCRITIENDRISNWHSTISFKAVKERTDFLCDFRISNQFWSKILMEKAGQKILSKNNLLYVRKCIDESFPVDGQFRNDSITKERLQLRLNSSTNHGTTPSENVSVINPLVTIGGSVFKSIIGEQIDSALFLLQKINCFHESSNQSVKEYISAQNEYAFYSDLLVSNACFVNVPIYKSHSETSHNFALEYSLVISW</sequence>
<proteinExistence type="predicted"/>
<gene>
    <name evidence="1" type="ORF">Bhyg_14883</name>
</gene>
<evidence type="ECO:0000313" key="2">
    <source>
        <dbReference type="Proteomes" id="UP001151699"/>
    </source>
</evidence>
<dbReference type="EMBL" id="WJQU01000004">
    <property type="protein sequence ID" value="KAJ6636295.1"/>
    <property type="molecule type" value="Genomic_DNA"/>
</dbReference>
<keyword evidence="2" id="KW-1185">Reference proteome</keyword>
<dbReference type="AlphaFoldDB" id="A0A9Q0RW18"/>
<accession>A0A9Q0RW18</accession>
<organism evidence="1 2">
    <name type="scientific">Pseudolycoriella hygida</name>
    <dbReference type="NCBI Taxonomy" id="35572"/>
    <lineage>
        <taxon>Eukaryota</taxon>
        <taxon>Metazoa</taxon>
        <taxon>Ecdysozoa</taxon>
        <taxon>Arthropoda</taxon>
        <taxon>Hexapoda</taxon>
        <taxon>Insecta</taxon>
        <taxon>Pterygota</taxon>
        <taxon>Neoptera</taxon>
        <taxon>Endopterygota</taxon>
        <taxon>Diptera</taxon>
        <taxon>Nematocera</taxon>
        <taxon>Sciaroidea</taxon>
        <taxon>Sciaridae</taxon>
        <taxon>Pseudolycoriella</taxon>
    </lineage>
</organism>
<reference evidence="1" key="1">
    <citation type="submission" date="2022-07" db="EMBL/GenBank/DDBJ databases">
        <authorList>
            <person name="Trinca V."/>
            <person name="Uliana J.V.C."/>
            <person name="Torres T.T."/>
            <person name="Ward R.J."/>
            <person name="Monesi N."/>
        </authorList>
    </citation>
    <scope>NUCLEOTIDE SEQUENCE</scope>
    <source>
        <strain evidence="1">HSMRA1968</strain>
        <tissue evidence="1">Whole embryos</tissue>
    </source>
</reference>
<evidence type="ECO:0000313" key="1">
    <source>
        <dbReference type="EMBL" id="KAJ6636295.1"/>
    </source>
</evidence>